<dbReference type="InParanoid" id="A0A7M7KGL5"/>
<feature type="region of interest" description="Disordered" evidence="4">
    <location>
        <begin position="613"/>
        <end position="685"/>
    </location>
</feature>
<evidence type="ECO:0000259" key="5">
    <source>
        <dbReference type="PROSITE" id="PS50864"/>
    </source>
</evidence>
<feature type="compositionally biased region" description="Acidic residues" evidence="4">
    <location>
        <begin position="614"/>
        <end position="630"/>
    </location>
</feature>
<feature type="compositionally biased region" description="Polar residues" evidence="4">
    <location>
        <begin position="774"/>
        <end position="783"/>
    </location>
</feature>
<evidence type="ECO:0000256" key="3">
    <source>
        <dbReference type="ARBA" id="ARBA00023242"/>
    </source>
</evidence>
<keyword evidence="3" id="KW-0539">Nucleus</keyword>
<feature type="region of interest" description="Disordered" evidence="4">
    <location>
        <begin position="132"/>
        <end position="157"/>
    </location>
</feature>
<feature type="region of interest" description="Disordered" evidence="4">
    <location>
        <begin position="229"/>
        <end position="293"/>
    </location>
</feature>
<dbReference type="Proteomes" id="UP000594260">
    <property type="component" value="Unplaced"/>
</dbReference>
<dbReference type="PANTHER" id="PTHR10417">
    <property type="entry name" value="GLUCOCORTICOID MODULATORY ELEMENT-BINDING PROTEIN"/>
    <property type="match status" value="1"/>
</dbReference>
<keyword evidence="1" id="KW-0805">Transcription regulation</keyword>
<feature type="compositionally biased region" description="Acidic residues" evidence="4">
    <location>
        <begin position="518"/>
        <end position="551"/>
    </location>
</feature>
<feature type="compositionally biased region" description="Polar residues" evidence="4">
    <location>
        <begin position="846"/>
        <end position="861"/>
    </location>
</feature>
<evidence type="ECO:0000256" key="1">
    <source>
        <dbReference type="ARBA" id="ARBA00023015"/>
    </source>
</evidence>
<feature type="compositionally biased region" description="Basic and acidic residues" evidence="4">
    <location>
        <begin position="469"/>
        <end position="496"/>
    </location>
</feature>
<feature type="region of interest" description="Disordered" evidence="4">
    <location>
        <begin position="419"/>
        <end position="555"/>
    </location>
</feature>
<dbReference type="AlphaFoldDB" id="A0A7M7KGL5"/>
<protein>
    <recommendedName>
        <fullName evidence="5">SAND domain-containing protein</fullName>
    </recommendedName>
</protein>
<feature type="compositionally biased region" description="Low complexity" evidence="4">
    <location>
        <begin position="132"/>
        <end position="149"/>
    </location>
</feature>
<dbReference type="SMART" id="SM00258">
    <property type="entry name" value="SAND"/>
    <property type="match status" value="1"/>
</dbReference>
<dbReference type="EnsemblMetazoa" id="XM_022810775">
    <property type="protein sequence ID" value="XP_022666510"/>
    <property type="gene ID" value="LOC111252600"/>
</dbReference>
<dbReference type="OrthoDB" id="6433810at2759"/>
<feature type="compositionally biased region" description="Basic and acidic residues" evidence="4">
    <location>
        <begin position="715"/>
        <end position="730"/>
    </location>
</feature>
<feature type="compositionally biased region" description="Basic and acidic residues" evidence="4">
    <location>
        <begin position="508"/>
        <end position="517"/>
    </location>
</feature>
<dbReference type="GO" id="GO:0003677">
    <property type="term" value="F:DNA binding"/>
    <property type="evidence" value="ECO:0007669"/>
    <property type="project" value="UniProtKB-KW"/>
</dbReference>
<evidence type="ECO:0000256" key="4">
    <source>
        <dbReference type="SAM" id="MobiDB-lite"/>
    </source>
</evidence>
<proteinExistence type="predicted"/>
<evidence type="ECO:0000313" key="6">
    <source>
        <dbReference type="EnsemblMetazoa" id="XP_022666510"/>
    </source>
</evidence>
<dbReference type="KEGG" id="vde:111252600"/>
<feature type="region of interest" description="Disordered" evidence="4">
    <location>
        <begin position="767"/>
        <end position="814"/>
    </location>
</feature>
<evidence type="ECO:0000256" key="2">
    <source>
        <dbReference type="ARBA" id="ARBA00023163"/>
    </source>
</evidence>
<feature type="region of interest" description="Disordered" evidence="4">
    <location>
        <begin position="570"/>
        <end position="599"/>
    </location>
</feature>
<feature type="region of interest" description="Disordered" evidence="4">
    <location>
        <begin position="697"/>
        <end position="750"/>
    </location>
</feature>
<dbReference type="InterPro" id="IPR000770">
    <property type="entry name" value="SAND_dom"/>
</dbReference>
<feature type="compositionally biased region" description="Acidic residues" evidence="4">
    <location>
        <begin position="574"/>
        <end position="599"/>
    </location>
</feature>
<feature type="region of interest" description="Disordered" evidence="4">
    <location>
        <begin position="831"/>
        <end position="898"/>
    </location>
</feature>
<feature type="domain" description="SAND" evidence="5">
    <location>
        <begin position="1"/>
        <end position="79"/>
    </location>
</feature>
<evidence type="ECO:0000313" key="7">
    <source>
        <dbReference type="Proteomes" id="UP000594260"/>
    </source>
</evidence>
<dbReference type="InterPro" id="IPR010919">
    <property type="entry name" value="SAND-like_dom_sf"/>
</dbReference>
<name>A0A7M7KGL5_VARDE</name>
<keyword evidence="2" id="KW-0804">Transcription</keyword>
<dbReference type="GeneID" id="111252600"/>
<keyword evidence="7" id="KW-1185">Reference proteome</keyword>
<reference evidence="6" key="1">
    <citation type="submission" date="2021-01" db="UniProtKB">
        <authorList>
            <consortium name="EnsemblMetazoa"/>
        </authorList>
    </citation>
    <scope>IDENTIFICATION</scope>
</reference>
<feature type="compositionally biased region" description="Low complexity" evidence="4">
    <location>
        <begin position="249"/>
        <end position="280"/>
    </location>
</feature>
<feature type="compositionally biased region" description="Polar residues" evidence="4">
    <location>
        <begin position="874"/>
        <end position="895"/>
    </location>
</feature>
<sequence length="1046" mass="111779">MKRDGEVILEVECGGNKGLLYLGRLCQGSKGPCILFKGTWLTPNEFQYVSGRETAKDWKRSIRHSGKSMKLLLAKGVLSVHPPVCECAGCRTQDHRQGRPAPNPAAQQLANQLSSQLSQLNQLTQLTTQLSQLPATTPRSPPTATTPTPVSHQSSAAATTAAATAAAAAAAAAAATAVNSTQAQAQRAQVQAQAQALLGALSLGDLNGLQLAQQLKAASAQHHANNSSVAAAAAAAAAANGHHHHHHVASTNNGTNSSHQNTSNSSSHHQSSNNVSSGQGDAESADKGSTSRLLSEEQLSQALLSGVYHNLYPSLLQNMQKTLGHHSPVGVGGLAALGGLGAPAASVGASAAPAVPAALRPPTAALAALPHLQGSHLQSPHHHSQLPQQLRASQQLLSPQQLRAAAQAASYFLGGGHSGTTSTTGSSISGGGTQNGSNDSDLLSVDVHRNSSRRLRTDGNGLSVLSIGENRDRTQSRSTRRSDHRQLHHLDIEHAKTTVSRAAGVADHITDSSHYDRDEDNDDDDDDDDDDDARDDDDVVDDMEDDDEDIIDRDINADRTELRSRKNRRRIEDHEDGNENDVDNDNVDNGETDDLEDDHTVDRRRRRRLRGEDAGVDDDENADTNDDLVADDLATAAEDSTGASGRGDQARAALSAMEASLSTDDNVTGDRVASDHQSRCATDTENVNKHRRLVIAAAAKDNNTNNDLSDDDDSEGRAMRRRGSLDRNSARDSAIGSGSENHEQQQQTLPLTQGKLSSIISHLLGQSHKHTVKHSANSNSESSTNDKERNRPDIDDDNNTTSKGSSPSDDEVEEIMEGKELLKDSLVQDSSKLAPPAHRRKHQRPQHVSTTLGAPSSQKNSIKSERLTPEESASVVNTRPGTTSPVSPHSTTAVHSTMPPGFSAGIGFMLGLQQGPLGGPLGPLGQMGHLSPVATSPGTTPSAPTAFNPAQLKHMEMVMSSNSSRDYSKYLRSLAAKYNSNNPLNERYVTNAYYTDTYIRVSIDEWIGFIHSEIPLINYQIRNFTLGRQVVPIYRTKCMWKDSLAR</sequence>
<accession>A0A7M7KGL5</accession>
<dbReference type="GO" id="GO:0046872">
    <property type="term" value="F:metal ion binding"/>
    <property type="evidence" value="ECO:0007669"/>
    <property type="project" value="UniProtKB-KW"/>
</dbReference>
<dbReference type="Gene3D" id="3.10.390.10">
    <property type="entry name" value="SAND domain-like"/>
    <property type="match status" value="1"/>
</dbReference>
<dbReference type="SUPFAM" id="SSF63763">
    <property type="entry name" value="SAND domain-like"/>
    <property type="match status" value="1"/>
</dbReference>
<dbReference type="Pfam" id="PF01342">
    <property type="entry name" value="SAND"/>
    <property type="match status" value="1"/>
</dbReference>
<dbReference type="PANTHER" id="PTHR10417:SF15">
    <property type="entry name" value="STERILE ALPHA MOTIF DOMAIN-CONTAINING 11"/>
    <property type="match status" value="1"/>
</dbReference>
<feature type="compositionally biased region" description="Low complexity" evidence="4">
    <location>
        <begin position="697"/>
        <end position="707"/>
    </location>
</feature>
<organism evidence="6 7">
    <name type="scientific">Varroa destructor</name>
    <name type="common">Honeybee mite</name>
    <dbReference type="NCBI Taxonomy" id="109461"/>
    <lineage>
        <taxon>Eukaryota</taxon>
        <taxon>Metazoa</taxon>
        <taxon>Ecdysozoa</taxon>
        <taxon>Arthropoda</taxon>
        <taxon>Chelicerata</taxon>
        <taxon>Arachnida</taxon>
        <taxon>Acari</taxon>
        <taxon>Parasitiformes</taxon>
        <taxon>Mesostigmata</taxon>
        <taxon>Gamasina</taxon>
        <taxon>Dermanyssoidea</taxon>
        <taxon>Varroidae</taxon>
        <taxon>Varroa</taxon>
    </lineage>
</organism>
<dbReference type="PROSITE" id="PS50864">
    <property type="entry name" value="SAND"/>
    <property type="match status" value="1"/>
</dbReference>
<dbReference type="OMA" id="MQMANIS"/>
<feature type="compositionally biased region" description="Low complexity" evidence="4">
    <location>
        <begin position="229"/>
        <end position="240"/>
    </location>
</feature>
<feature type="compositionally biased region" description="Polar residues" evidence="4">
    <location>
        <begin position="736"/>
        <end position="750"/>
    </location>
</feature>
<feature type="compositionally biased region" description="Basic and acidic residues" evidence="4">
    <location>
        <begin position="784"/>
        <end position="793"/>
    </location>
</feature>
<dbReference type="RefSeq" id="XP_022666510.1">
    <property type="nucleotide sequence ID" value="XM_022810775.1"/>
</dbReference>